<reference evidence="3 4" key="1">
    <citation type="submission" date="2023-05" db="EMBL/GenBank/DDBJ databases">
        <title>Gordonibacter KGMB12511T sp. nov., isolated from faeces of healthy Korean.</title>
        <authorList>
            <person name="Kim H.S."/>
            <person name="Kim J.-S."/>
            <person name="Suh M.K."/>
            <person name="Eom M.K."/>
            <person name="Do H.E."/>
            <person name="Lee J.-S."/>
        </authorList>
    </citation>
    <scope>NUCLEOTIDE SEQUENCE [LARGE SCALE GENOMIC DNA]</scope>
    <source>
        <strain evidence="3 4">KGMB12511</strain>
    </source>
</reference>
<proteinExistence type="predicted"/>
<protein>
    <submittedName>
        <fullName evidence="3">HlyD family efflux transporter periplasmic adaptor subunit</fullName>
    </submittedName>
</protein>
<name>A0ABT7DML7_9ACTN</name>
<dbReference type="InterPro" id="IPR050465">
    <property type="entry name" value="UPF0194_transport"/>
</dbReference>
<dbReference type="PANTHER" id="PTHR32347:SF23">
    <property type="entry name" value="BLL5650 PROTEIN"/>
    <property type="match status" value="1"/>
</dbReference>
<comment type="caution">
    <text evidence="3">The sequence shown here is derived from an EMBL/GenBank/DDBJ whole genome shotgun (WGS) entry which is preliminary data.</text>
</comment>
<gene>
    <name evidence="3" type="ORF">QNJ86_08060</name>
</gene>
<dbReference type="PANTHER" id="PTHR32347">
    <property type="entry name" value="EFFLUX SYSTEM COMPONENT YKNX-RELATED"/>
    <property type="match status" value="1"/>
</dbReference>
<dbReference type="Proteomes" id="UP001232750">
    <property type="component" value="Unassembled WGS sequence"/>
</dbReference>
<dbReference type="RefSeq" id="WP_283832095.1">
    <property type="nucleotide sequence ID" value="NZ_JASJEU010000014.1"/>
</dbReference>
<organism evidence="3 4">
    <name type="scientific">Gordonibacter faecis</name>
    <dbReference type="NCBI Taxonomy" id="3047475"/>
    <lineage>
        <taxon>Bacteria</taxon>
        <taxon>Bacillati</taxon>
        <taxon>Actinomycetota</taxon>
        <taxon>Coriobacteriia</taxon>
        <taxon>Eggerthellales</taxon>
        <taxon>Eggerthellaceae</taxon>
        <taxon>Gordonibacter</taxon>
    </lineage>
</organism>
<dbReference type="Gene3D" id="2.40.30.170">
    <property type="match status" value="1"/>
</dbReference>
<evidence type="ECO:0000313" key="3">
    <source>
        <dbReference type="EMBL" id="MDJ1650753.1"/>
    </source>
</evidence>
<dbReference type="Gene3D" id="2.40.420.20">
    <property type="match status" value="1"/>
</dbReference>
<sequence>MKSTLGKVLVIAALVAVAGGLATWLALGDDLAHAFSSPAEEAPPLTTPVTRGSVQKTVTGAGEVKPLSTEKLKPADSWHWLESFDAPLNKRVAAGTTLVTYANGETWTAPFDLVVTSYTLPEKNKGAVTKDNHFIEVKRIDSVNIVLAASETDLASLAEGQPVRVTMGADETRHYDGTISNINEVGTYGATGSTFTVTVQVPNDGSIKLGMSANLFITVAEATDVLTVPVSAVSGAGDAKFVSVYKDGALAQVPVTTGISDGTTVEVSGDMLHEGDAVVLNEAGGEAGGAAADAGAASSVSIVMS</sequence>
<accession>A0ABT7DML7</accession>
<dbReference type="EMBL" id="JASJEU010000014">
    <property type="protein sequence ID" value="MDJ1650753.1"/>
    <property type="molecule type" value="Genomic_DNA"/>
</dbReference>
<keyword evidence="4" id="KW-1185">Reference proteome</keyword>
<evidence type="ECO:0000313" key="4">
    <source>
        <dbReference type="Proteomes" id="UP001232750"/>
    </source>
</evidence>
<evidence type="ECO:0000256" key="1">
    <source>
        <dbReference type="ARBA" id="ARBA00004196"/>
    </source>
</evidence>
<keyword evidence="2" id="KW-0175">Coiled coil</keyword>
<evidence type="ECO:0000256" key="2">
    <source>
        <dbReference type="ARBA" id="ARBA00023054"/>
    </source>
</evidence>
<comment type="subcellular location">
    <subcellularLocation>
        <location evidence="1">Cell envelope</location>
    </subcellularLocation>
</comment>